<name>A0A8H6CD38_9LECA</name>
<dbReference type="Proteomes" id="UP000593566">
    <property type="component" value="Unassembled WGS sequence"/>
</dbReference>
<evidence type="ECO:0000256" key="1">
    <source>
        <dbReference type="SAM" id="SignalP"/>
    </source>
</evidence>
<sequence>MQHFGELWLAVLLQLCTLTVAALPTIPINATDGLDLLSNFTTLTSASLSTLPPDPYQIRVYNTPTSLILHNYGPAIERVDVLDILLQGQSDVVDGLVASHGNAPIQRLAFTLWSGELYMRIEPGRGGRMTWLMMAQAFKGIAQFMEEYGWVAVKFMVLDDEAGLVGTGTLVFFRPRGVGVNNGSSLVETS</sequence>
<dbReference type="RefSeq" id="XP_037150717.1">
    <property type="nucleotide sequence ID" value="XM_037293064.1"/>
</dbReference>
<gene>
    <name evidence="2" type="ORF">HO133_002137</name>
</gene>
<reference evidence="2 3" key="1">
    <citation type="journal article" date="2020" name="Genomics">
        <title>Complete, high-quality genomes from long-read metagenomic sequencing of two wolf lichen thalli reveals enigmatic genome architecture.</title>
        <authorList>
            <person name="McKenzie S.K."/>
            <person name="Walston R.F."/>
            <person name="Allen J.L."/>
        </authorList>
    </citation>
    <scope>NUCLEOTIDE SEQUENCE [LARGE SCALE GENOMIC DNA]</scope>
    <source>
        <strain evidence="2">WasteWater1</strain>
    </source>
</reference>
<dbReference type="EMBL" id="JACCJB010000014">
    <property type="protein sequence ID" value="KAF6221282.1"/>
    <property type="molecule type" value="Genomic_DNA"/>
</dbReference>
<dbReference type="AlphaFoldDB" id="A0A8H6CD38"/>
<dbReference type="GeneID" id="59330551"/>
<organism evidence="2 3">
    <name type="scientific">Letharia lupina</name>
    <dbReference type="NCBI Taxonomy" id="560253"/>
    <lineage>
        <taxon>Eukaryota</taxon>
        <taxon>Fungi</taxon>
        <taxon>Dikarya</taxon>
        <taxon>Ascomycota</taxon>
        <taxon>Pezizomycotina</taxon>
        <taxon>Lecanoromycetes</taxon>
        <taxon>OSLEUM clade</taxon>
        <taxon>Lecanoromycetidae</taxon>
        <taxon>Lecanorales</taxon>
        <taxon>Lecanorineae</taxon>
        <taxon>Parmeliaceae</taxon>
        <taxon>Letharia</taxon>
    </lineage>
</organism>
<protein>
    <submittedName>
        <fullName evidence="2">Uncharacterized protein</fullName>
    </submittedName>
</protein>
<feature type="chain" id="PRO_5034933985" evidence="1">
    <location>
        <begin position="22"/>
        <end position="190"/>
    </location>
</feature>
<evidence type="ECO:0000313" key="2">
    <source>
        <dbReference type="EMBL" id="KAF6221282.1"/>
    </source>
</evidence>
<keyword evidence="1" id="KW-0732">Signal</keyword>
<feature type="signal peptide" evidence="1">
    <location>
        <begin position="1"/>
        <end position="21"/>
    </location>
</feature>
<proteinExistence type="predicted"/>
<keyword evidence="3" id="KW-1185">Reference proteome</keyword>
<accession>A0A8H6CD38</accession>
<comment type="caution">
    <text evidence="2">The sequence shown here is derived from an EMBL/GenBank/DDBJ whole genome shotgun (WGS) entry which is preliminary data.</text>
</comment>
<evidence type="ECO:0000313" key="3">
    <source>
        <dbReference type="Proteomes" id="UP000593566"/>
    </source>
</evidence>